<reference evidence="2 3" key="1">
    <citation type="journal article" date="2018" name="Pathog. Dis.">
        <title>Whole-genome sequencing based characterization of antimicrobial resistance in Enterococcus.</title>
        <authorList>
            <person name="Tyson G."/>
        </authorList>
    </citation>
    <scope>NUCLEOTIDE SEQUENCE [LARGE SCALE GENOMIC DNA]</scope>
    <source>
        <strain evidence="2 3">CVM N55263</strain>
    </source>
</reference>
<dbReference type="RefSeq" id="WP_104871456.1">
    <property type="nucleotide sequence ID" value="NZ_PUAP01000019.1"/>
</dbReference>
<organism evidence="2 3">
    <name type="scientific">Enterococcus mundtii</name>
    <dbReference type="NCBI Taxonomy" id="53346"/>
    <lineage>
        <taxon>Bacteria</taxon>
        <taxon>Bacillati</taxon>
        <taxon>Bacillota</taxon>
        <taxon>Bacilli</taxon>
        <taxon>Lactobacillales</taxon>
        <taxon>Enterococcaceae</taxon>
        <taxon>Enterococcus</taxon>
    </lineage>
</organism>
<evidence type="ECO:0000256" key="1">
    <source>
        <dbReference type="SAM" id="Phobius"/>
    </source>
</evidence>
<comment type="caution">
    <text evidence="2">The sequence shown here is derived from an EMBL/GenBank/DDBJ whole genome shotgun (WGS) entry which is preliminary data.</text>
</comment>
<keyword evidence="1" id="KW-1133">Transmembrane helix</keyword>
<gene>
    <name evidence="2" type="ORF">CUS89_06050</name>
</gene>
<evidence type="ECO:0000313" key="3">
    <source>
        <dbReference type="Proteomes" id="UP000237934"/>
    </source>
</evidence>
<accession>A0A2S7RVM2</accession>
<name>A0A2S7RVM2_ENTMU</name>
<dbReference type="Proteomes" id="UP000237934">
    <property type="component" value="Unassembled WGS sequence"/>
</dbReference>
<keyword evidence="1" id="KW-0812">Transmembrane</keyword>
<dbReference type="EMBL" id="PUAP01000019">
    <property type="protein sequence ID" value="PQF23866.1"/>
    <property type="molecule type" value="Genomic_DNA"/>
</dbReference>
<dbReference type="AlphaFoldDB" id="A0A2S7RVM2"/>
<evidence type="ECO:0000313" key="2">
    <source>
        <dbReference type="EMBL" id="PQF23866.1"/>
    </source>
</evidence>
<proteinExistence type="predicted"/>
<evidence type="ECO:0008006" key="4">
    <source>
        <dbReference type="Google" id="ProtNLM"/>
    </source>
</evidence>
<feature type="transmembrane region" description="Helical" evidence="1">
    <location>
        <begin position="20"/>
        <end position="49"/>
    </location>
</feature>
<dbReference type="Pfam" id="PF16935">
    <property type="entry name" value="Hol_Tox"/>
    <property type="match status" value="1"/>
</dbReference>
<keyword evidence="1" id="KW-0472">Membrane</keyword>
<dbReference type="InterPro" id="IPR031616">
    <property type="entry name" value="BsrE-like"/>
</dbReference>
<protein>
    <recommendedName>
        <fullName evidence="4">Holin-like toxin</fullName>
    </recommendedName>
</protein>
<sequence length="55" mass="5756">MVATQGGDAYEHFPTSTKGVAILSVAEALALMIQFGSLMLALVGIMLTISKSDKK</sequence>